<accession>A0A8X6K9R9</accession>
<dbReference type="PANTHER" id="PTHR11360:SF303">
    <property type="entry name" value="MAJOR FACILITATOR SUPERFAMILY (MFS) PROFILE DOMAIN-CONTAINING PROTEIN"/>
    <property type="match status" value="1"/>
</dbReference>
<feature type="region of interest" description="Disordered" evidence="1">
    <location>
        <begin position="330"/>
        <end position="366"/>
    </location>
</feature>
<proteinExistence type="predicted"/>
<organism evidence="3 4">
    <name type="scientific">Trichonephila clavata</name>
    <name type="common">Joro spider</name>
    <name type="synonym">Nephila clavata</name>
    <dbReference type="NCBI Taxonomy" id="2740835"/>
    <lineage>
        <taxon>Eukaryota</taxon>
        <taxon>Metazoa</taxon>
        <taxon>Ecdysozoa</taxon>
        <taxon>Arthropoda</taxon>
        <taxon>Chelicerata</taxon>
        <taxon>Arachnida</taxon>
        <taxon>Araneae</taxon>
        <taxon>Araneomorphae</taxon>
        <taxon>Entelegynae</taxon>
        <taxon>Araneoidea</taxon>
        <taxon>Nephilidae</taxon>
        <taxon>Trichonephila</taxon>
    </lineage>
</organism>
<dbReference type="SUPFAM" id="SSF103473">
    <property type="entry name" value="MFS general substrate transporter"/>
    <property type="match status" value="2"/>
</dbReference>
<dbReference type="GO" id="GO:0008028">
    <property type="term" value="F:monocarboxylic acid transmembrane transporter activity"/>
    <property type="evidence" value="ECO:0007669"/>
    <property type="project" value="TreeGrafter"/>
</dbReference>
<feature type="compositionally biased region" description="Basic and acidic residues" evidence="1">
    <location>
        <begin position="351"/>
        <end position="366"/>
    </location>
</feature>
<keyword evidence="2" id="KW-1133">Transmembrane helix</keyword>
<dbReference type="PANTHER" id="PTHR11360">
    <property type="entry name" value="MONOCARBOXYLATE TRANSPORTER"/>
    <property type="match status" value="1"/>
</dbReference>
<feature type="transmembrane region" description="Helical" evidence="2">
    <location>
        <begin position="519"/>
        <end position="540"/>
    </location>
</feature>
<evidence type="ECO:0000256" key="1">
    <source>
        <dbReference type="SAM" id="MobiDB-lite"/>
    </source>
</evidence>
<dbReference type="AlphaFoldDB" id="A0A8X6K9R9"/>
<sequence>MSDSVSFLVHLLLKGLQRSSGVLFLATREWLGCSRKSASIPFTLNRIVSTAVEVAFSFQKDHPHLQLGCFLSSVGVALCFLATDVLWQTVFWGLIFGIGIGIATSSIVSLLTKKADGTILSSLRTVGPNIGCIILPFLLNELIFHYGLNGSYLILSGIILNCLPFICITTYEIKFNWLNTKWSLRKRSKRYRISKKDNKVDSVSFYKQRDIKAFCNQSFTQNLEPDALEKVSESDGSPSIECTDILKPIIEAKIKMAEQQVCDREPFGLAKISQEVKNCYEEEFRSEKPPSNAHIENNCKKDSGLLEKDLSGLENESDCTNVLDNINSKGEEINNGAASDSSTEQSEEIGEEKTSEMDKVASEKADSPPVIATINKTFHVKKEVSPPLKKHGTNFPLEIKVHVVECTITTTEECSNFLSKQEPTVNRNGYRRHSNSLITASFENIDFAQLLNNKSSPLQKQQWNTASRMYLISEEDEECPAFQRTVSECREVEVQTDGNSSSKVKDLVQALRALARPSCLAIVYASVVYEFSLAVLLTIFGDFAKDTGDASVTSNIVLVSFGVGGVVGQLSFTQWGSRFLVDGSHAAAAVIFMLNGLAVAGVLWSINIAWLSGFYALLGFLESGVTKILPRLVVDYTEQKTADLLSRTCKCLSTVAFLCIPCVIGQSRDVTGNYDGLLQVTSCLFVLCAVVCYFLPKFRIEGNKLRCDGY</sequence>
<dbReference type="EMBL" id="BMAO01030209">
    <property type="protein sequence ID" value="GFQ66436.1"/>
    <property type="molecule type" value="Genomic_DNA"/>
</dbReference>
<feature type="transmembrane region" description="Helical" evidence="2">
    <location>
        <begin position="552"/>
        <end position="573"/>
    </location>
</feature>
<keyword evidence="4" id="KW-1185">Reference proteome</keyword>
<evidence type="ECO:0000256" key="2">
    <source>
        <dbReference type="SAM" id="Phobius"/>
    </source>
</evidence>
<feature type="transmembrane region" description="Helical" evidence="2">
    <location>
        <begin position="152"/>
        <end position="171"/>
    </location>
</feature>
<dbReference type="OrthoDB" id="6422987at2759"/>
<dbReference type="Proteomes" id="UP000887116">
    <property type="component" value="Unassembled WGS sequence"/>
</dbReference>
<feature type="transmembrane region" description="Helical" evidence="2">
    <location>
        <begin position="585"/>
        <end position="611"/>
    </location>
</feature>
<keyword evidence="2" id="KW-0812">Transmembrane</keyword>
<name>A0A8X6K9R9_TRICU</name>
<feature type="transmembrane region" description="Helical" evidence="2">
    <location>
        <begin position="676"/>
        <end position="696"/>
    </location>
</feature>
<protein>
    <submittedName>
        <fullName evidence="3">Uncharacterized protein</fullName>
    </submittedName>
</protein>
<dbReference type="InterPro" id="IPR050327">
    <property type="entry name" value="Proton-linked_MCT"/>
</dbReference>
<feature type="transmembrane region" description="Helical" evidence="2">
    <location>
        <begin position="89"/>
        <end position="111"/>
    </location>
</feature>
<evidence type="ECO:0000313" key="3">
    <source>
        <dbReference type="EMBL" id="GFQ66436.1"/>
    </source>
</evidence>
<comment type="caution">
    <text evidence="3">The sequence shown here is derived from an EMBL/GenBank/DDBJ whole genome shotgun (WGS) entry which is preliminary data.</text>
</comment>
<dbReference type="InterPro" id="IPR036259">
    <property type="entry name" value="MFS_trans_sf"/>
</dbReference>
<dbReference type="Gene3D" id="1.20.1250.20">
    <property type="entry name" value="MFS general substrate transporter like domains"/>
    <property type="match status" value="2"/>
</dbReference>
<gene>
    <name evidence="3" type="primary">NCL1_31622</name>
    <name evidence="3" type="ORF">TNCT_209301</name>
</gene>
<evidence type="ECO:0000313" key="4">
    <source>
        <dbReference type="Proteomes" id="UP000887116"/>
    </source>
</evidence>
<reference evidence="3" key="1">
    <citation type="submission" date="2020-07" db="EMBL/GenBank/DDBJ databases">
        <title>Multicomponent nature underlies the extraordinary mechanical properties of spider dragline silk.</title>
        <authorList>
            <person name="Kono N."/>
            <person name="Nakamura H."/>
            <person name="Mori M."/>
            <person name="Yoshida Y."/>
            <person name="Ohtoshi R."/>
            <person name="Malay A.D."/>
            <person name="Moran D.A.P."/>
            <person name="Tomita M."/>
            <person name="Numata K."/>
            <person name="Arakawa K."/>
        </authorList>
    </citation>
    <scope>NUCLEOTIDE SEQUENCE</scope>
</reference>
<feature type="transmembrane region" description="Helical" evidence="2">
    <location>
        <begin position="123"/>
        <end position="146"/>
    </location>
</feature>
<keyword evidence="2" id="KW-0472">Membrane</keyword>